<dbReference type="STRING" id="1071380.I2H8L2"/>
<name>I2H8L2_HENB6</name>
<evidence type="ECO:0000256" key="6">
    <source>
        <dbReference type="PIRNR" id="PIRNR015840"/>
    </source>
</evidence>
<dbReference type="KEGG" id="tbl:TBLA_0I00540"/>
<evidence type="ECO:0000313" key="8">
    <source>
        <dbReference type="EMBL" id="CCH62714.1"/>
    </source>
</evidence>
<sequence>MANFDLTKVGVFHRKEKASATPDPVQEVEEELDASELEDFEDSGPRIIKNRRPKENKFTQQRIAAWNPVYTPQTVLPIYFIIAFIFVIVGGCTLAISSRVDEIVIYYHECKNSAPSDGSWGSMDEKQYNYDFHKNKTFNTAPQWRFIDNVNDDSEERGTCEIRFIVPETIKKNVYVNYLLENFSPNHRRYVLSYSEDQLRGMEADYKKIHENTGINCKPLSRNEEGKLYYPCGLIANSMFNDSFPFQLTNVQDPTKNYSLTNKNTNWHSDRQRFKKTKYNYTEIAPPPYWVKKYPDGYNETNVPNIQEWPEFQNWMRPAAFDKFAKLIRRNDNESLEAGEYQIDIGLHWPVTEFNGKKGIYITHGSPIGGKNFFLGIVYLIGGCICAALALVFGVFWMFGGRKIGDQSELSWNKDKFSQF</sequence>
<dbReference type="InParanoid" id="I2H8L2"/>
<comment type="subcellular location">
    <subcellularLocation>
        <location evidence="1">Membrane</location>
    </subcellularLocation>
</comment>
<evidence type="ECO:0000256" key="3">
    <source>
        <dbReference type="ARBA" id="ARBA00022692"/>
    </source>
</evidence>
<dbReference type="Pfam" id="PF03381">
    <property type="entry name" value="CDC50"/>
    <property type="match status" value="1"/>
</dbReference>
<comment type="similarity">
    <text evidence="2 6">Belongs to the CDC50/LEM3 family.</text>
</comment>
<dbReference type="GO" id="GO:0005794">
    <property type="term" value="C:Golgi apparatus"/>
    <property type="evidence" value="ECO:0007669"/>
    <property type="project" value="TreeGrafter"/>
</dbReference>
<dbReference type="Proteomes" id="UP000002866">
    <property type="component" value="Chromosome 9"/>
</dbReference>
<evidence type="ECO:0000256" key="4">
    <source>
        <dbReference type="ARBA" id="ARBA00022989"/>
    </source>
</evidence>
<proteinExistence type="inferred from homology"/>
<gene>
    <name evidence="8" type="primary">TBLA0I00540</name>
    <name evidence="8" type="ORF">TBLA_0I00540</name>
</gene>
<dbReference type="RefSeq" id="XP_004182233.1">
    <property type="nucleotide sequence ID" value="XM_004182185.1"/>
</dbReference>
<dbReference type="OMA" id="WWTDTNV"/>
<reference evidence="8 9" key="1">
    <citation type="journal article" date="2011" name="Proc. Natl. Acad. Sci. U.S.A.">
        <title>Evolutionary erosion of yeast sex chromosomes by mating-type switching accidents.</title>
        <authorList>
            <person name="Gordon J.L."/>
            <person name="Armisen D."/>
            <person name="Proux-Wera E."/>
            <person name="Oheigeartaigh S.S."/>
            <person name="Byrne K.P."/>
            <person name="Wolfe K.H."/>
        </authorList>
    </citation>
    <scope>NUCLEOTIDE SEQUENCE [LARGE SCALE GENOMIC DNA]</scope>
    <source>
        <strain evidence="9">ATCC 34711 / CBS 6284 / DSM 70876 / NBRC 10599 / NRRL Y-10934 / UCD 77-7</strain>
    </source>
</reference>
<evidence type="ECO:0000256" key="1">
    <source>
        <dbReference type="ARBA" id="ARBA00004370"/>
    </source>
</evidence>
<evidence type="ECO:0000313" key="9">
    <source>
        <dbReference type="Proteomes" id="UP000002866"/>
    </source>
</evidence>
<dbReference type="GO" id="GO:0005886">
    <property type="term" value="C:plasma membrane"/>
    <property type="evidence" value="ECO:0007669"/>
    <property type="project" value="TreeGrafter"/>
</dbReference>
<evidence type="ECO:0000256" key="5">
    <source>
        <dbReference type="ARBA" id="ARBA00023136"/>
    </source>
</evidence>
<dbReference type="PANTHER" id="PTHR10926:SF20">
    <property type="entry name" value="PHOSPHOLIPID-TRANSPORTING ATPASE ACCESSORY SUBUNIT LEM3"/>
    <property type="match status" value="1"/>
</dbReference>
<dbReference type="GeneID" id="14497867"/>
<dbReference type="PIRSF" id="PIRSF015840">
    <property type="entry name" value="DUF284_TM_euk"/>
    <property type="match status" value="1"/>
</dbReference>
<dbReference type="AlphaFoldDB" id="I2H8L2"/>
<dbReference type="eggNOG" id="KOG2952">
    <property type="taxonomic scope" value="Eukaryota"/>
</dbReference>
<organism evidence="8 9">
    <name type="scientific">Henningerozyma blattae (strain ATCC 34711 / CBS 6284 / DSM 70876 / NBRC 10599 / NRRL Y-10934 / UCD 77-7)</name>
    <name type="common">Yeast</name>
    <name type="synonym">Tetrapisispora blattae</name>
    <dbReference type="NCBI Taxonomy" id="1071380"/>
    <lineage>
        <taxon>Eukaryota</taxon>
        <taxon>Fungi</taxon>
        <taxon>Dikarya</taxon>
        <taxon>Ascomycota</taxon>
        <taxon>Saccharomycotina</taxon>
        <taxon>Saccharomycetes</taxon>
        <taxon>Saccharomycetales</taxon>
        <taxon>Saccharomycetaceae</taxon>
        <taxon>Henningerozyma</taxon>
    </lineage>
</organism>
<feature type="transmembrane region" description="Helical" evidence="7">
    <location>
        <begin position="373"/>
        <end position="399"/>
    </location>
</feature>
<dbReference type="OrthoDB" id="340608at2759"/>
<accession>I2H8L2</accession>
<keyword evidence="4 7" id="KW-1133">Transmembrane helix</keyword>
<dbReference type="InterPro" id="IPR005045">
    <property type="entry name" value="CDC50/LEM3_fam"/>
</dbReference>
<dbReference type="PANTHER" id="PTHR10926">
    <property type="entry name" value="CELL CYCLE CONTROL PROTEIN 50"/>
    <property type="match status" value="1"/>
</dbReference>
<dbReference type="GO" id="GO:0045332">
    <property type="term" value="P:phospholipid translocation"/>
    <property type="evidence" value="ECO:0007669"/>
    <property type="project" value="UniProtKB-UniRule"/>
</dbReference>
<evidence type="ECO:0000256" key="2">
    <source>
        <dbReference type="ARBA" id="ARBA00009457"/>
    </source>
</evidence>
<dbReference type="GO" id="GO:0005783">
    <property type="term" value="C:endoplasmic reticulum"/>
    <property type="evidence" value="ECO:0007669"/>
    <property type="project" value="TreeGrafter"/>
</dbReference>
<feature type="transmembrane region" description="Helical" evidence="7">
    <location>
        <begin position="76"/>
        <end position="96"/>
    </location>
</feature>
<dbReference type="HOGENOM" id="CLU_025025_0_1_1"/>
<evidence type="ECO:0000256" key="7">
    <source>
        <dbReference type="SAM" id="Phobius"/>
    </source>
</evidence>
<dbReference type="FunCoup" id="I2H8L2">
    <property type="interactions" value="326"/>
</dbReference>
<dbReference type="EMBL" id="HE806324">
    <property type="protein sequence ID" value="CCH62714.1"/>
    <property type="molecule type" value="Genomic_DNA"/>
</dbReference>
<protein>
    <submittedName>
        <fullName evidence="8">Uncharacterized protein</fullName>
    </submittedName>
</protein>
<keyword evidence="5 6" id="KW-0472">Membrane</keyword>
<keyword evidence="9" id="KW-1185">Reference proteome</keyword>
<keyword evidence="3 7" id="KW-0812">Transmembrane</keyword>